<dbReference type="OrthoDB" id="2252406at2759"/>
<reference evidence="1" key="1">
    <citation type="submission" date="2014-09" db="EMBL/GenBank/DDBJ databases">
        <title>Draft genome sequence of an oleaginous Mucoromycotina fungus Mucor ambiguus NBRC6742.</title>
        <authorList>
            <person name="Takeda I."/>
            <person name="Yamane N."/>
            <person name="Morita T."/>
            <person name="Tamano K."/>
            <person name="Machida M."/>
            <person name="Baker S."/>
            <person name="Koike H."/>
        </authorList>
    </citation>
    <scope>NUCLEOTIDE SEQUENCE</scope>
    <source>
        <strain evidence="1">NBRC 6742</strain>
    </source>
</reference>
<keyword evidence="2" id="KW-1185">Reference proteome</keyword>
<protein>
    <submittedName>
        <fullName evidence="1">Uncharacterized protein</fullName>
    </submittedName>
</protein>
<dbReference type="Proteomes" id="UP000053815">
    <property type="component" value="Unassembled WGS sequence"/>
</dbReference>
<name>A0A0C9MZ69_9FUNG</name>
<accession>A0A0C9MZ69</accession>
<evidence type="ECO:0000313" key="1">
    <source>
        <dbReference type="EMBL" id="GAN08897.1"/>
    </source>
</evidence>
<evidence type="ECO:0000313" key="2">
    <source>
        <dbReference type="Proteomes" id="UP000053815"/>
    </source>
</evidence>
<gene>
    <name evidence="1" type="ORF">MAM1_0230d08416</name>
</gene>
<dbReference type="EMBL" id="DF836519">
    <property type="protein sequence ID" value="GAN08897.1"/>
    <property type="molecule type" value="Genomic_DNA"/>
</dbReference>
<sequence>MVKDCNCFACKGAPRKGTTMDGNFQQKRYKSRQSEIIDTGNPNIFLTSEAEKSKFGDKADVDKYDRTEAAATEEQVIVKDSPRLNQNAEAGDMIVSFFGDRIGTSQFSPIPLEIVQVIEQDIVDNEDIASEDDDDNDNAEYSCIDGDNARAHQENPISDMASTFASLVLEQPTMPSFNI</sequence>
<proteinExistence type="predicted"/>
<dbReference type="AlphaFoldDB" id="A0A0C9MZ69"/>
<organism evidence="1">
    <name type="scientific">Mucor ambiguus</name>
    <dbReference type="NCBI Taxonomy" id="91626"/>
    <lineage>
        <taxon>Eukaryota</taxon>
        <taxon>Fungi</taxon>
        <taxon>Fungi incertae sedis</taxon>
        <taxon>Mucoromycota</taxon>
        <taxon>Mucoromycotina</taxon>
        <taxon>Mucoromycetes</taxon>
        <taxon>Mucorales</taxon>
        <taxon>Mucorineae</taxon>
        <taxon>Mucoraceae</taxon>
        <taxon>Mucor</taxon>
    </lineage>
</organism>